<dbReference type="GO" id="GO:0046872">
    <property type="term" value="F:metal ion binding"/>
    <property type="evidence" value="ECO:0007669"/>
    <property type="project" value="UniProtKB-KW"/>
</dbReference>
<evidence type="ECO:0000256" key="5">
    <source>
        <dbReference type="ARBA" id="ARBA00022833"/>
    </source>
</evidence>
<dbReference type="Proteomes" id="UP000050509">
    <property type="component" value="Unassembled WGS sequence"/>
</dbReference>
<keyword evidence="4" id="KW-0378">Hydrolase</keyword>
<proteinExistence type="inferred from homology"/>
<dbReference type="InterPro" id="IPR037518">
    <property type="entry name" value="MPN"/>
</dbReference>
<reference evidence="8 9" key="1">
    <citation type="submission" date="2015-09" db="EMBL/GenBank/DDBJ databases">
        <title>Draft genome sequence of Kouleothrix aurantiaca JCM 19913.</title>
        <authorList>
            <person name="Hemp J."/>
        </authorList>
    </citation>
    <scope>NUCLEOTIDE SEQUENCE [LARGE SCALE GENOMIC DNA]</scope>
    <source>
        <strain evidence="8 9">COM-B</strain>
    </source>
</reference>
<keyword evidence="6" id="KW-0482">Metalloprotease</keyword>
<dbReference type="SUPFAM" id="SSF102712">
    <property type="entry name" value="JAB1/MPN domain"/>
    <property type="match status" value="1"/>
</dbReference>
<evidence type="ECO:0000256" key="1">
    <source>
        <dbReference type="ARBA" id="ARBA00010243"/>
    </source>
</evidence>
<feature type="domain" description="MPN" evidence="7">
    <location>
        <begin position="10"/>
        <end position="137"/>
    </location>
</feature>
<dbReference type="PATRIC" id="fig|186479.3.peg.11015"/>
<dbReference type="InterPro" id="IPR001405">
    <property type="entry name" value="UPF0758"/>
</dbReference>
<keyword evidence="3" id="KW-0479">Metal-binding</keyword>
<dbReference type="Gene3D" id="3.40.140.10">
    <property type="entry name" value="Cytidine Deaminase, domain 2"/>
    <property type="match status" value="1"/>
</dbReference>
<dbReference type="GO" id="GO:0008237">
    <property type="term" value="F:metallopeptidase activity"/>
    <property type="evidence" value="ECO:0007669"/>
    <property type="project" value="UniProtKB-KW"/>
</dbReference>
<evidence type="ECO:0000256" key="4">
    <source>
        <dbReference type="ARBA" id="ARBA00022801"/>
    </source>
</evidence>
<dbReference type="InterPro" id="IPR025657">
    <property type="entry name" value="RadC_JAB"/>
</dbReference>
<name>A0A0P9FLU0_9CHLR</name>
<organism evidence="8 9">
    <name type="scientific">Kouleothrix aurantiaca</name>
    <dbReference type="NCBI Taxonomy" id="186479"/>
    <lineage>
        <taxon>Bacteria</taxon>
        <taxon>Bacillati</taxon>
        <taxon>Chloroflexota</taxon>
        <taxon>Chloroflexia</taxon>
        <taxon>Chloroflexales</taxon>
        <taxon>Roseiflexineae</taxon>
        <taxon>Roseiflexaceae</taxon>
        <taxon>Kouleothrix</taxon>
    </lineage>
</organism>
<gene>
    <name evidence="8" type="ORF">SE17_05275</name>
</gene>
<keyword evidence="5" id="KW-0862">Zinc</keyword>
<evidence type="ECO:0000313" key="9">
    <source>
        <dbReference type="Proteomes" id="UP000050509"/>
    </source>
</evidence>
<dbReference type="CDD" id="cd08071">
    <property type="entry name" value="MPN_DUF2466"/>
    <property type="match status" value="1"/>
</dbReference>
<dbReference type="AlphaFoldDB" id="A0A0P9FLU0"/>
<keyword evidence="9" id="KW-1185">Reference proteome</keyword>
<dbReference type="GO" id="GO:0006508">
    <property type="term" value="P:proteolysis"/>
    <property type="evidence" value="ECO:0007669"/>
    <property type="project" value="UniProtKB-KW"/>
</dbReference>
<keyword evidence="2" id="KW-0645">Protease</keyword>
<dbReference type="PROSITE" id="PS50249">
    <property type="entry name" value="MPN"/>
    <property type="match status" value="1"/>
</dbReference>
<comment type="caution">
    <text evidence="8">The sequence shown here is derived from an EMBL/GenBank/DDBJ whole genome shotgun (WGS) entry which is preliminary data.</text>
</comment>
<evidence type="ECO:0000256" key="2">
    <source>
        <dbReference type="ARBA" id="ARBA00022670"/>
    </source>
</evidence>
<dbReference type="PANTHER" id="PTHR30471">
    <property type="entry name" value="DNA REPAIR PROTEIN RADC"/>
    <property type="match status" value="1"/>
</dbReference>
<evidence type="ECO:0000259" key="7">
    <source>
        <dbReference type="PROSITE" id="PS50249"/>
    </source>
</evidence>
<evidence type="ECO:0000313" key="8">
    <source>
        <dbReference type="EMBL" id="KPV54188.1"/>
    </source>
</evidence>
<evidence type="ECO:0000256" key="3">
    <source>
        <dbReference type="ARBA" id="ARBA00022723"/>
    </source>
</evidence>
<dbReference type="Pfam" id="PF04002">
    <property type="entry name" value="RadC"/>
    <property type="match status" value="1"/>
</dbReference>
<evidence type="ECO:0000256" key="6">
    <source>
        <dbReference type="ARBA" id="ARBA00023049"/>
    </source>
</evidence>
<sequence>MILLENTRLYATHPEVIARALQRWFLRIDPLERDQEHGFVLILDVRNRVKVVDVISIGILNASILHPREVYRRAITLGAASIVIAHNHPSNDCTPSDEDCQITNLLVEAGRVVGIELLDHIIFSRKEFYSFREQHHI</sequence>
<dbReference type="PANTHER" id="PTHR30471:SF3">
    <property type="entry name" value="UPF0758 PROTEIN YEES-RELATED"/>
    <property type="match status" value="1"/>
</dbReference>
<accession>A0A0P9FLU0</accession>
<dbReference type="EMBL" id="LJCR01000097">
    <property type="protein sequence ID" value="KPV54188.1"/>
    <property type="molecule type" value="Genomic_DNA"/>
</dbReference>
<comment type="similarity">
    <text evidence="1">Belongs to the UPF0758 family.</text>
</comment>
<protein>
    <recommendedName>
        <fullName evidence="7">MPN domain-containing protein</fullName>
    </recommendedName>
</protein>